<feature type="domain" description="Peptidase M1 membrane alanine aminopeptidase" evidence="12">
    <location>
        <begin position="229"/>
        <end position="433"/>
    </location>
</feature>
<organism evidence="15 16">
    <name type="scientific">Candidatus Micrarchaeum acidiphilum ARMAN-2</name>
    <dbReference type="NCBI Taxonomy" id="425595"/>
    <lineage>
        <taxon>Archaea</taxon>
        <taxon>Candidatus Micrarchaeota</taxon>
        <taxon>Candidatus Micrarchaeia</taxon>
        <taxon>Candidatus Micrarchaeales</taxon>
        <taxon>Candidatus Micrarchaeaceae</taxon>
        <taxon>Candidatus Micrarchaeum</taxon>
    </lineage>
</organism>
<evidence type="ECO:0000256" key="2">
    <source>
        <dbReference type="ARBA" id="ARBA00022438"/>
    </source>
</evidence>
<evidence type="ECO:0000313" key="16">
    <source>
        <dbReference type="Proteomes" id="UP000332487"/>
    </source>
</evidence>
<feature type="domain" description="ERAP1-like C-terminal" evidence="13">
    <location>
        <begin position="518"/>
        <end position="834"/>
    </location>
</feature>
<dbReference type="GO" id="GO:0005615">
    <property type="term" value="C:extracellular space"/>
    <property type="evidence" value="ECO:0007669"/>
    <property type="project" value="TreeGrafter"/>
</dbReference>
<evidence type="ECO:0000259" key="12">
    <source>
        <dbReference type="Pfam" id="PF01433"/>
    </source>
</evidence>
<proteinExistence type="inferred from homology"/>
<dbReference type="GO" id="GO:0070006">
    <property type="term" value="F:metalloaminopeptidase activity"/>
    <property type="evidence" value="ECO:0007669"/>
    <property type="project" value="TreeGrafter"/>
</dbReference>
<keyword evidence="5 11" id="KW-0378">Hydrolase</keyword>
<dbReference type="InterPro" id="IPR024571">
    <property type="entry name" value="ERAP1-like_C_dom"/>
</dbReference>
<dbReference type="Gene3D" id="2.60.40.1910">
    <property type="match status" value="1"/>
</dbReference>
<dbReference type="InterPro" id="IPR001930">
    <property type="entry name" value="Peptidase_M1"/>
</dbReference>
<dbReference type="Gene3D" id="1.25.50.20">
    <property type="match status" value="1"/>
</dbReference>
<feature type="binding site" evidence="9">
    <location>
        <position position="299"/>
    </location>
    <ligand>
        <name>Zn(2+)</name>
        <dbReference type="ChEBI" id="CHEBI:29105"/>
        <note>catalytic</note>
    </ligand>
</feature>
<protein>
    <recommendedName>
        <fullName evidence="11">Aminopeptidase</fullName>
        <ecNumber evidence="11">3.4.11.-</ecNumber>
    </recommendedName>
</protein>
<evidence type="ECO:0000256" key="1">
    <source>
        <dbReference type="ARBA" id="ARBA00010136"/>
    </source>
</evidence>
<comment type="similarity">
    <text evidence="1 11">Belongs to the peptidase M1 family.</text>
</comment>
<dbReference type="FunFam" id="1.10.390.10:FF:000006">
    <property type="entry name" value="Puromycin-sensitive aminopeptidase"/>
    <property type="match status" value="1"/>
</dbReference>
<evidence type="ECO:0000256" key="10">
    <source>
        <dbReference type="PIRSR" id="PIRSR634016-4"/>
    </source>
</evidence>
<dbReference type="Pfam" id="PF11838">
    <property type="entry name" value="ERAP1_C"/>
    <property type="match status" value="1"/>
</dbReference>
<feature type="domain" description="Aminopeptidase N-like N-terminal" evidence="14">
    <location>
        <begin position="13"/>
        <end position="193"/>
    </location>
</feature>
<evidence type="ECO:0000256" key="8">
    <source>
        <dbReference type="PIRSR" id="PIRSR634016-1"/>
    </source>
</evidence>
<feature type="binding site" evidence="9">
    <location>
        <position position="303"/>
    </location>
    <ligand>
        <name>Zn(2+)</name>
        <dbReference type="ChEBI" id="CHEBI:29105"/>
        <note>catalytic</note>
    </ligand>
</feature>
<evidence type="ECO:0000256" key="4">
    <source>
        <dbReference type="ARBA" id="ARBA00022723"/>
    </source>
</evidence>
<dbReference type="InterPro" id="IPR014782">
    <property type="entry name" value="Peptidase_M1_dom"/>
</dbReference>
<dbReference type="Gene3D" id="2.60.40.1730">
    <property type="entry name" value="tricorn interacting facor f3 domain"/>
    <property type="match status" value="1"/>
</dbReference>
<dbReference type="SUPFAM" id="SSF63737">
    <property type="entry name" value="Leukotriene A4 hydrolase N-terminal domain"/>
    <property type="match status" value="1"/>
</dbReference>
<dbReference type="AlphaFoldDB" id="C7DG43"/>
<dbReference type="EMBL" id="GG697236">
    <property type="protein sequence ID" value="EET90513.1"/>
    <property type="molecule type" value="Genomic_DNA"/>
</dbReference>
<evidence type="ECO:0000256" key="3">
    <source>
        <dbReference type="ARBA" id="ARBA00022670"/>
    </source>
</evidence>
<evidence type="ECO:0000256" key="5">
    <source>
        <dbReference type="ARBA" id="ARBA00022801"/>
    </source>
</evidence>
<evidence type="ECO:0000256" key="6">
    <source>
        <dbReference type="ARBA" id="ARBA00022833"/>
    </source>
</evidence>
<dbReference type="Pfam" id="PF17900">
    <property type="entry name" value="Peptidase_M1_N"/>
    <property type="match status" value="1"/>
</dbReference>
<dbReference type="GO" id="GO:0006508">
    <property type="term" value="P:proteolysis"/>
    <property type="evidence" value="ECO:0007669"/>
    <property type="project" value="UniProtKB-KW"/>
</dbReference>
<dbReference type="PANTHER" id="PTHR11533:SF174">
    <property type="entry name" value="PUROMYCIN-SENSITIVE AMINOPEPTIDASE-RELATED"/>
    <property type="match status" value="1"/>
</dbReference>
<reference evidence="15 16" key="1">
    <citation type="journal article" date="2009" name="Genome Biol.">
        <title>Community-wide analysis of microbial genome sequence signatures.</title>
        <authorList>
            <person name="Dick G.J."/>
            <person name="Andersson A.F."/>
            <person name="Baker B.J."/>
            <person name="Simmons S.L."/>
            <person name="Thomas B.C."/>
            <person name="Yelton A.P."/>
            <person name="Banfield J.F."/>
        </authorList>
    </citation>
    <scope>NUCLEOTIDE SEQUENCE [LARGE SCALE GENOMIC DNA]</scope>
    <source>
        <strain evidence="15">ARMAN-2</strain>
    </source>
</reference>
<reference evidence="15 16" key="2">
    <citation type="journal article" date="2010" name="Proc. Natl. Acad. Sci. U.S.A.">
        <title>Enigmatic, ultrasmall, uncultivated Archaea.</title>
        <authorList>
            <person name="Baker B.J."/>
            <person name="Comolli L.R."/>
            <person name="Dick G.J."/>
            <person name="Hauser L.J."/>
            <person name="Hyatt D."/>
            <person name="Dill B.D."/>
            <person name="Land M.L."/>
            <person name="Verberkmoes N.C."/>
            <person name="Hettich R.L."/>
            <person name="Banfield J.F."/>
        </authorList>
    </citation>
    <scope>NUCLEOTIDE SEQUENCE [LARGE SCALE GENOMIC DNA]</scope>
    <source>
        <strain evidence="15">ARMAN-2</strain>
    </source>
</reference>
<keyword evidence="2 11" id="KW-0031">Aminopeptidase</keyword>
<evidence type="ECO:0000313" key="15">
    <source>
        <dbReference type="EMBL" id="EET90513.1"/>
    </source>
</evidence>
<dbReference type="GO" id="GO:0042277">
    <property type="term" value="F:peptide binding"/>
    <property type="evidence" value="ECO:0007669"/>
    <property type="project" value="TreeGrafter"/>
</dbReference>
<dbReference type="InterPro" id="IPR050344">
    <property type="entry name" value="Peptidase_M1_aminopeptidases"/>
</dbReference>
<comment type="cofactor">
    <cofactor evidence="9 11">
        <name>Zn(2+)</name>
        <dbReference type="ChEBI" id="CHEBI:29105"/>
    </cofactor>
    <text evidence="9 11">Binds 1 zinc ion per subunit.</text>
</comment>
<sequence length="846" mass="95464">MGSNYMRFDRNVVPELYSILFVTDMGTFKFKGRETIRLRIEKAVSSIALNSKEITIKSARVLQGGNAETARIKMDKKSETATFYFSKKYAGSAELEIAFEGSNNDGMYGFYRSRYEFDGKERWMLSSQFEPADARAAFPCFDQPDMKAVFEISIVVDKDMEAISNMPVKSVKDSEDGRKTVSFQPTPRMSTYLVYLGVGKFDKISGKLGKLDIGVRAVEGKGGLARLALPFAKKFIAFYEDYFGIKYPLPKVDLIAVPDFSAGAMENWGAITFREADLLADENSVSAAVRQNIAVTVAHELAHQWFGDLVTMKWWNDLWLNESFATFMSYKAVDSAFPEWNIRSQYFDEVIATAFSDDGTRATHPISVDVKTPGEINSIFDGISYEKGGTVLHMLEDFVGSSAFRKGLHGYLKAHSYSNAEGADLWNSVAKNSKPAKYSPGGFAKYWIEKPGYPIVKVSVGKDAYLLRQDRFVIHGTTPDKDKRWPLPLHFVTKSGSRPGYAFMSGEEFRLKAGQSDWIKLNLGQHYLYRVNYPDQMLDGLGYAIREGKIHGVDSWGIENDLFALVRSGRKPMAGYLDFVDKYCMDADYPLSSGVSSHLGWLFVMTYGRKGFDRVAEVSMKYHRTVLKKLGWNRRATDSNTIRMERASAISYLGMLGDNMTVSTARRLYKEQSTKGREIDSDIRSAVYTTIAWNGGKKEYDEFVEKYRSATVPDEKIRFMHAISLFKDPAIGKRALEFSMSKDVRYQDAYAIPAIESGNPACRDVLLEWTVANWKKLMDRYSGGSAHMMPRYVKNLAYICSPSDRKSFMALVSKKGNITDETRMAVKDTIERIDANIKFMDANGIS</sequence>
<dbReference type="Proteomes" id="UP000332487">
    <property type="component" value="Unassembled WGS sequence"/>
</dbReference>
<dbReference type="InterPro" id="IPR027268">
    <property type="entry name" value="Peptidase_M4/M1_CTD_sf"/>
</dbReference>
<keyword evidence="6 9" id="KW-0862">Zinc</keyword>
<dbReference type="Gene3D" id="1.10.390.10">
    <property type="entry name" value="Neutral Protease Domain 2"/>
    <property type="match status" value="1"/>
</dbReference>
<dbReference type="InterPro" id="IPR045357">
    <property type="entry name" value="Aminopeptidase_N-like_N"/>
</dbReference>
<dbReference type="InterPro" id="IPR034016">
    <property type="entry name" value="M1_APN-typ"/>
</dbReference>
<evidence type="ECO:0000256" key="7">
    <source>
        <dbReference type="ARBA" id="ARBA00023049"/>
    </source>
</evidence>
<dbReference type="MEROPS" id="M01.020"/>
<name>C7DG43_MICA2</name>
<evidence type="ECO:0000259" key="13">
    <source>
        <dbReference type="Pfam" id="PF11838"/>
    </source>
</evidence>
<dbReference type="EC" id="3.4.11.-" evidence="11"/>
<dbReference type="CDD" id="cd09601">
    <property type="entry name" value="M1_APN-Q_like"/>
    <property type="match status" value="1"/>
</dbReference>
<feature type="active site" description="Proton acceptor" evidence="8">
    <location>
        <position position="300"/>
    </location>
</feature>
<accession>C7DG43</accession>
<dbReference type="GO" id="GO:0043171">
    <property type="term" value="P:peptide catabolic process"/>
    <property type="evidence" value="ECO:0007669"/>
    <property type="project" value="TreeGrafter"/>
</dbReference>
<dbReference type="GO" id="GO:0016020">
    <property type="term" value="C:membrane"/>
    <property type="evidence" value="ECO:0007669"/>
    <property type="project" value="TreeGrafter"/>
</dbReference>
<gene>
    <name evidence="15" type="ORF">UNLARM2_0047</name>
</gene>
<dbReference type="InterPro" id="IPR042097">
    <property type="entry name" value="Aminopeptidase_N-like_N_sf"/>
</dbReference>
<evidence type="ECO:0000256" key="11">
    <source>
        <dbReference type="RuleBase" id="RU364040"/>
    </source>
</evidence>
<dbReference type="PANTHER" id="PTHR11533">
    <property type="entry name" value="PROTEASE M1 ZINC METALLOPROTEASE"/>
    <property type="match status" value="1"/>
</dbReference>
<dbReference type="Pfam" id="PF01433">
    <property type="entry name" value="Peptidase_M1"/>
    <property type="match status" value="1"/>
</dbReference>
<keyword evidence="3 11" id="KW-0645">Protease</keyword>
<keyword evidence="7 11" id="KW-0482">Metalloprotease</keyword>
<dbReference type="PRINTS" id="PR00756">
    <property type="entry name" value="ALADIPTASE"/>
</dbReference>
<keyword evidence="16" id="KW-1185">Reference proteome</keyword>
<evidence type="ECO:0000256" key="9">
    <source>
        <dbReference type="PIRSR" id="PIRSR634016-3"/>
    </source>
</evidence>
<keyword evidence="4 9" id="KW-0479">Metal-binding</keyword>
<feature type="site" description="Transition state stabilizer" evidence="10">
    <location>
        <position position="385"/>
    </location>
</feature>
<dbReference type="GO" id="GO:0005737">
    <property type="term" value="C:cytoplasm"/>
    <property type="evidence" value="ECO:0007669"/>
    <property type="project" value="TreeGrafter"/>
</dbReference>
<feature type="binding site" evidence="9">
    <location>
        <position position="322"/>
    </location>
    <ligand>
        <name>Zn(2+)</name>
        <dbReference type="ChEBI" id="CHEBI:29105"/>
        <note>catalytic</note>
    </ligand>
</feature>
<dbReference type="GO" id="GO:0008270">
    <property type="term" value="F:zinc ion binding"/>
    <property type="evidence" value="ECO:0007669"/>
    <property type="project" value="UniProtKB-UniRule"/>
</dbReference>
<evidence type="ECO:0000259" key="14">
    <source>
        <dbReference type="Pfam" id="PF17900"/>
    </source>
</evidence>
<dbReference type="SUPFAM" id="SSF55486">
    <property type="entry name" value="Metalloproteases ('zincins'), catalytic domain"/>
    <property type="match status" value="1"/>
</dbReference>